<dbReference type="RefSeq" id="WP_343186389.1">
    <property type="nucleotide sequence ID" value="NZ_JBCITM010000011.1"/>
</dbReference>
<dbReference type="InterPro" id="IPR006139">
    <property type="entry name" value="D-isomer_2_OHA_DH_cat_dom"/>
</dbReference>
<dbReference type="PANTHER" id="PTHR43761">
    <property type="entry name" value="D-ISOMER SPECIFIC 2-HYDROXYACID DEHYDROGENASE FAMILY PROTEIN (AFU_ORTHOLOGUE AFUA_1G13630)"/>
    <property type="match status" value="1"/>
</dbReference>
<comment type="caution">
    <text evidence="7">The sequence shown here is derived from an EMBL/GenBank/DDBJ whole genome shotgun (WGS) entry which is preliminary data.</text>
</comment>
<organism evidence="7 8">
    <name type="scientific">Anoxynatronum sibiricum</name>
    <dbReference type="NCBI Taxonomy" id="210623"/>
    <lineage>
        <taxon>Bacteria</taxon>
        <taxon>Bacillati</taxon>
        <taxon>Bacillota</taxon>
        <taxon>Clostridia</taxon>
        <taxon>Eubacteriales</taxon>
        <taxon>Clostridiaceae</taxon>
        <taxon>Anoxynatronum</taxon>
    </lineage>
</organism>
<dbReference type="InterPro" id="IPR006140">
    <property type="entry name" value="D-isomer_DH_NAD-bd"/>
</dbReference>
<dbReference type="SUPFAM" id="SSF52283">
    <property type="entry name" value="Formate/glycerate dehydrogenase catalytic domain-like"/>
    <property type="match status" value="1"/>
</dbReference>
<feature type="domain" description="D-isomer specific 2-hydroxyacid dehydrogenase catalytic" evidence="5">
    <location>
        <begin position="30"/>
        <end position="309"/>
    </location>
</feature>
<dbReference type="Gene3D" id="3.40.50.720">
    <property type="entry name" value="NAD(P)-binding Rossmann-like Domain"/>
    <property type="match status" value="2"/>
</dbReference>
<dbReference type="Pfam" id="PF02826">
    <property type="entry name" value="2-Hacid_dh_C"/>
    <property type="match status" value="1"/>
</dbReference>
<evidence type="ECO:0000256" key="1">
    <source>
        <dbReference type="ARBA" id="ARBA00005854"/>
    </source>
</evidence>
<comment type="similarity">
    <text evidence="1 4">Belongs to the D-isomer specific 2-hydroxyacid dehydrogenase family.</text>
</comment>
<gene>
    <name evidence="7" type="ORF">AAIG11_11345</name>
</gene>
<dbReference type="CDD" id="cd05303">
    <property type="entry name" value="PGDH_2"/>
    <property type="match status" value="1"/>
</dbReference>
<protein>
    <submittedName>
        <fullName evidence="7">D-2-hydroxyacid dehydrogenase</fullName>
    </submittedName>
</protein>
<evidence type="ECO:0000256" key="2">
    <source>
        <dbReference type="ARBA" id="ARBA00023002"/>
    </source>
</evidence>
<dbReference type="PANTHER" id="PTHR43761:SF1">
    <property type="entry name" value="D-ISOMER SPECIFIC 2-HYDROXYACID DEHYDROGENASE CATALYTIC DOMAIN-CONTAINING PROTEIN-RELATED"/>
    <property type="match status" value="1"/>
</dbReference>
<keyword evidence="8" id="KW-1185">Reference proteome</keyword>
<feature type="domain" description="D-isomer specific 2-hydroxyacid dehydrogenase NAD-binding" evidence="6">
    <location>
        <begin position="113"/>
        <end position="285"/>
    </location>
</feature>
<dbReference type="Pfam" id="PF00389">
    <property type="entry name" value="2-Hacid_dh"/>
    <property type="match status" value="1"/>
</dbReference>
<proteinExistence type="inferred from homology"/>
<evidence type="ECO:0000313" key="8">
    <source>
        <dbReference type="Proteomes" id="UP001407405"/>
    </source>
</evidence>
<dbReference type="InterPro" id="IPR036291">
    <property type="entry name" value="NAD(P)-bd_dom_sf"/>
</dbReference>
<evidence type="ECO:0000259" key="6">
    <source>
        <dbReference type="Pfam" id="PF02826"/>
    </source>
</evidence>
<evidence type="ECO:0000313" key="7">
    <source>
        <dbReference type="EMBL" id="MEN1761074.1"/>
    </source>
</evidence>
<keyword evidence="2 4" id="KW-0560">Oxidoreductase</keyword>
<sequence length="310" mass="33695">MNNMKGTKILASDGIVKSALEKVRAMGCAVEEASYSQEELPEKLREYNGLIVRSATKITRQVLEKMGSGGKLQLIVRAGVGLDNIDLEAAREMGITVKNTPFSSIQSVAELTLAHMLTLSRHLQKSNVTMRRGEWHKKTYKGVELSGSTLGIIGFGRIGRDLARKAHALGMKVQYNDVMGEAKDVTQFIFVDFDTLLATSDFITLHVPKIPGEPPVLGKPAFDKIKRGAYVINCARGGLIDENALLEALNSGTISGAGLDVFEKEPPTNEALLTHENVSLSPHIGASTIEAQERIGDELVSIFTEFCEGR</sequence>
<evidence type="ECO:0000259" key="5">
    <source>
        <dbReference type="Pfam" id="PF00389"/>
    </source>
</evidence>
<evidence type="ECO:0000256" key="4">
    <source>
        <dbReference type="RuleBase" id="RU003719"/>
    </source>
</evidence>
<dbReference type="Proteomes" id="UP001407405">
    <property type="component" value="Unassembled WGS sequence"/>
</dbReference>
<name>A0ABU9VY77_9CLOT</name>
<evidence type="ECO:0000256" key="3">
    <source>
        <dbReference type="ARBA" id="ARBA00023027"/>
    </source>
</evidence>
<dbReference type="EMBL" id="JBCITM010000011">
    <property type="protein sequence ID" value="MEN1761074.1"/>
    <property type="molecule type" value="Genomic_DNA"/>
</dbReference>
<keyword evidence="3" id="KW-0520">NAD</keyword>
<dbReference type="SUPFAM" id="SSF51735">
    <property type="entry name" value="NAD(P)-binding Rossmann-fold domains"/>
    <property type="match status" value="1"/>
</dbReference>
<accession>A0ABU9VY77</accession>
<reference evidence="7 8" key="1">
    <citation type="submission" date="2024-04" db="EMBL/GenBank/DDBJ databases">
        <title>Genome sequencing and metabolic network reconstruction of aminoacids and betaine degradation by Anoxynatronum sibiricum.</title>
        <authorList>
            <person name="Detkova E.N."/>
            <person name="Boltjanskaja Y.V."/>
            <person name="Mardanov A.V."/>
            <person name="Kevbrin V."/>
        </authorList>
    </citation>
    <scope>NUCLEOTIDE SEQUENCE [LARGE SCALE GENOMIC DNA]</scope>
    <source>
        <strain evidence="7 8">Z-7981</strain>
    </source>
</reference>
<dbReference type="InterPro" id="IPR050418">
    <property type="entry name" value="D-iso_2-hydroxyacid_DH_PdxB"/>
</dbReference>